<keyword evidence="3" id="KW-1015">Disulfide bond</keyword>
<organism evidence="6">
    <name type="scientific">Ixodes ricinus</name>
    <name type="common">Common tick</name>
    <name type="synonym">Acarus ricinus</name>
    <dbReference type="NCBI Taxonomy" id="34613"/>
    <lineage>
        <taxon>Eukaryota</taxon>
        <taxon>Metazoa</taxon>
        <taxon>Ecdysozoa</taxon>
        <taxon>Arthropoda</taxon>
        <taxon>Chelicerata</taxon>
        <taxon>Arachnida</taxon>
        <taxon>Acari</taxon>
        <taxon>Parasitiformes</taxon>
        <taxon>Ixodida</taxon>
        <taxon>Ixodoidea</taxon>
        <taxon>Ixodidae</taxon>
        <taxon>Ixodinae</taxon>
        <taxon>Ixodes</taxon>
    </lineage>
</organism>
<proteinExistence type="evidence at transcript level"/>
<evidence type="ECO:0000256" key="4">
    <source>
        <dbReference type="SAM" id="SignalP"/>
    </source>
</evidence>
<evidence type="ECO:0000256" key="2">
    <source>
        <dbReference type="ARBA" id="ARBA00022900"/>
    </source>
</evidence>
<dbReference type="GO" id="GO:0004867">
    <property type="term" value="F:serine-type endopeptidase inhibitor activity"/>
    <property type="evidence" value="ECO:0007669"/>
    <property type="project" value="UniProtKB-KW"/>
</dbReference>
<feature type="domain" description="BPTI/Kunitz inhibitor" evidence="5">
    <location>
        <begin position="270"/>
        <end position="323"/>
    </location>
</feature>
<dbReference type="PROSITE" id="PS50279">
    <property type="entry name" value="BPTI_KUNITZ_2"/>
    <property type="match status" value="3"/>
</dbReference>
<evidence type="ECO:0000313" key="6">
    <source>
        <dbReference type="EMBL" id="JAA69403.1"/>
    </source>
</evidence>
<evidence type="ECO:0000256" key="3">
    <source>
        <dbReference type="ARBA" id="ARBA00023157"/>
    </source>
</evidence>
<accession>A0A0K8REU9</accession>
<dbReference type="InterPro" id="IPR036880">
    <property type="entry name" value="Kunitz_BPTI_sf"/>
</dbReference>
<dbReference type="PANTHER" id="PTHR10083">
    <property type="entry name" value="KUNITZ-TYPE PROTEASE INHIBITOR-RELATED"/>
    <property type="match status" value="1"/>
</dbReference>
<feature type="domain" description="BPTI/Kunitz inhibitor" evidence="5">
    <location>
        <begin position="213"/>
        <end position="262"/>
    </location>
</feature>
<dbReference type="GO" id="GO:0005615">
    <property type="term" value="C:extracellular space"/>
    <property type="evidence" value="ECO:0007669"/>
    <property type="project" value="TreeGrafter"/>
</dbReference>
<keyword evidence="1" id="KW-0646">Protease inhibitor</keyword>
<dbReference type="InterPro" id="IPR050098">
    <property type="entry name" value="TFPI/VKTCI-like"/>
</dbReference>
<dbReference type="SMART" id="SM00131">
    <property type="entry name" value="KU"/>
    <property type="match status" value="3"/>
</dbReference>
<evidence type="ECO:0000259" key="5">
    <source>
        <dbReference type="PROSITE" id="PS50279"/>
    </source>
</evidence>
<evidence type="ECO:0000256" key="1">
    <source>
        <dbReference type="ARBA" id="ARBA00022690"/>
    </source>
</evidence>
<reference evidence="6" key="1">
    <citation type="submission" date="2012-12" db="EMBL/GenBank/DDBJ databases">
        <title>Identification and characterization of a phenylalanine ammonia-lyase gene family in Isatis indigotica Fort.</title>
        <authorList>
            <person name="Liu Q."/>
            <person name="Chen J."/>
            <person name="Zhou X."/>
            <person name="Di P."/>
            <person name="Xiao Y."/>
            <person name="Xuan H."/>
            <person name="Zhang L."/>
            <person name="Chen W."/>
        </authorList>
    </citation>
    <scope>NUCLEOTIDE SEQUENCE</scope>
    <source>
        <tissue evidence="6">Salivary gland</tissue>
    </source>
</reference>
<dbReference type="InterPro" id="IPR002223">
    <property type="entry name" value="Kunitz_BPTI"/>
</dbReference>
<dbReference type="PANTHER" id="PTHR10083:SF374">
    <property type="entry name" value="BPTI_KUNITZ INHIBITOR DOMAIN-CONTAINING PROTEIN"/>
    <property type="match status" value="1"/>
</dbReference>
<feature type="chain" id="PRO_5005517188" evidence="4">
    <location>
        <begin position="20"/>
        <end position="334"/>
    </location>
</feature>
<protein>
    <submittedName>
        <fullName evidence="6">Putative salivary kunitz domain protein</fullName>
    </submittedName>
</protein>
<keyword evidence="4" id="KW-0732">Signal</keyword>
<keyword evidence="2" id="KW-0722">Serine protease inhibitor</keyword>
<name>A0A0K8REU9_IXORI</name>
<dbReference type="Gene3D" id="4.10.410.10">
    <property type="entry name" value="Pancreatic trypsin inhibitor Kunitz domain"/>
    <property type="match status" value="4"/>
</dbReference>
<dbReference type="EMBL" id="GADI01004405">
    <property type="protein sequence ID" value="JAA69403.1"/>
    <property type="molecule type" value="mRNA"/>
</dbReference>
<feature type="signal peptide" evidence="4">
    <location>
        <begin position="1"/>
        <end position="19"/>
    </location>
</feature>
<sequence length="334" mass="38376">MQYNILWIFVVAAFGVCHCDDSRDYGSTDDSSLSTEEGRCSGPPYNPRGLLPLKGWFYDQNRGECRPYLFGNDVWDEGRNKFRTVKECRETCRSAVPYYCFLRPKEDKRKDSFPMFSYNSKEGVCVAITALTDTSGTNVFRRGKVCNSTCRDPELGKCAPSVLEDCSKQESSKSYRFDVDRQTCQEVKEGKCGPFSSLEACLQRCGRYIPRKCNMPALTSKYCNVEETRYWFNSTSKKCEAIAGCADDYTNFPTAKDCWMTCSSKDSSRCLKRPDLGKFPFGRRRYYYDLENNSCERTTQIAVWQKTSNKNNFKTVEECTEMCKPTYKGVVKKL</sequence>
<dbReference type="SUPFAM" id="SSF57362">
    <property type="entry name" value="BPTI-like"/>
    <property type="match status" value="4"/>
</dbReference>
<dbReference type="AlphaFoldDB" id="A0A0K8REU9"/>
<dbReference type="Pfam" id="PF00014">
    <property type="entry name" value="Kunitz_BPTI"/>
    <property type="match status" value="3"/>
</dbReference>
<feature type="domain" description="BPTI/Kunitz inhibitor" evidence="5">
    <location>
        <begin position="19"/>
        <end position="92"/>
    </location>
</feature>